<organism evidence="3 5">
    <name type="scientific">Colwellia hornerae</name>
    <dbReference type="NCBI Taxonomy" id="89402"/>
    <lineage>
        <taxon>Bacteria</taxon>
        <taxon>Pseudomonadati</taxon>
        <taxon>Pseudomonadota</taxon>
        <taxon>Gammaproteobacteria</taxon>
        <taxon>Alteromonadales</taxon>
        <taxon>Colwelliaceae</taxon>
        <taxon>Colwellia</taxon>
    </lineage>
</organism>
<dbReference type="EMBL" id="VOLR01000035">
    <property type="protein sequence ID" value="TWX54504.1"/>
    <property type="molecule type" value="Genomic_DNA"/>
</dbReference>
<dbReference type="Proteomes" id="UP000321525">
    <property type="component" value="Unassembled WGS sequence"/>
</dbReference>
<evidence type="ECO:0000313" key="2">
    <source>
        <dbReference type="EMBL" id="TWX54504.1"/>
    </source>
</evidence>
<feature type="transmembrane region" description="Helical" evidence="1">
    <location>
        <begin position="29"/>
        <end position="47"/>
    </location>
</feature>
<evidence type="ECO:0000313" key="5">
    <source>
        <dbReference type="Proteomes" id="UP000321917"/>
    </source>
</evidence>
<gene>
    <name evidence="2" type="ORF">ESZ26_17695</name>
    <name evidence="3" type="ORF">ESZ27_17280</name>
</gene>
<sequence>MIKLNLYKYIKVLSLISLIAVTYKYWGFGFWEAIIVLLPYLLVFVLANQDAYSSPLLIGCRTIAGVIVSLLCAALLFGITPSAQAGIGFMFGVVIQYGVIFVSEALIGLFTYQAEN</sequence>
<reference evidence="3 5" key="1">
    <citation type="submission" date="2019-07" db="EMBL/GenBank/DDBJ databases">
        <title>Genomes of sea-ice associated Colwellia species.</title>
        <authorList>
            <person name="Bowman J.P."/>
        </authorList>
    </citation>
    <scope>NUCLEOTIDE SEQUENCE [LARGE SCALE GENOMIC DNA]</scope>
    <source>
        <strain evidence="2 4">ACAM 607</strain>
        <strain evidence="3 5">IC036</strain>
    </source>
</reference>
<keyword evidence="1" id="KW-1133">Transmembrane helix</keyword>
<feature type="transmembrane region" description="Helical" evidence="1">
    <location>
        <begin position="85"/>
        <end position="112"/>
    </location>
</feature>
<dbReference type="OrthoDB" id="6314473at2"/>
<keyword evidence="1" id="KW-0472">Membrane</keyword>
<feature type="transmembrane region" description="Helical" evidence="1">
    <location>
        <begin position="59"/>
        <end position="79"/>
    </location>
</feature>
<dbReference type="Proteomes" id="UP000321917">
    <property type="component" value="Unassembled WGS sequence"/>
</dbReference>
<keyword evidence="4" id="KW-1185">Reference proteome</keyword>
<dbReference type="EMBL" id="VOLQ01000047">
    <property type="protein sequence ID" value="TWX63284.1"/>
    <property type="molecule type" value="Genomic_DNA"/>
</dbReference>
<keyword evidence="1" id="KW-0812">Transmembrane</keyword>
<comment type="caution">
    <text evidence="3">The sequence shown here is derived from an EMBL/GenBank/DDBJ whole genome shotgun (WGS) entry which is preliminary data.</text>
</comment>
<proteinExistence type="predicted"/>
<evidence type="ECO:0000313" key="3">
    <source>
        <dbReference type="EMBL" id="TWX63284.1"/>
    </source>
</evidence>
<evidence type="ECO:0000256" key="1">
    <source>
        <dbReference type="SAM" id="Phobius"/>
    </source>
</evidence>
<dbReference type="RefSeq" id="WP_146800941.1">
    <property type="nucleotide sequence ID" value="NZ_VOLP01000034.1"/>
</dbReference>
<evidence type="ECO:0000313" key="4">
    <source>
        <dbReference type="Proteomes" id="UP000321525"/>
    </source>
</evidence>
<dbReference type="AlphaFoldDB" id="A0A5C6Q362"/>
<accession>A0A5C6Q362</accession>
<name>A0A5C6Q362_9GAMM</name>
<protein>
    <submittedName>
        <fullName evidence="3">Uncharacterized protein</fullName>
    </submittedName>
</protein>